<evidence type="ECO:0000256" key="1">
    <source>
        <dbReference type="SAM" id="SignalP"/>
    </source>
</evidence>
<keyword evidence="1" id="KW-0732">Signal</keyword>
<protein>
    <recommendedName>
        <fullName evidence="4">Secreted protein</fullName>
    </recommendedName>
</protein>
<dbReference type="AlphaFoldDB" id="A0AAV6YNG7"/>
<proteinExistence type="predicted"/>
<dbReference type="Proteomes" id="UP000824782">
    <property type="component" value="Unassembled WGS sequence"/>
</dbReference>
<gene>
    <name evidence="2" type="ORF">GDO81_026236</name>
</gene>
<organism evidence="2 3">
    <name type="scientific">Engystomops pustulosus</name>
    <name type="common">Tungara frog</name>
    <name type="synonym">Physalaemus pustulosus</name>
    <dbReference type="NCBI Taxonomy" id="76066"/>
    <lineage>
        <taxon>Eukaryota</taxon>
        <taxon>Metazoa</taxon>
        <taxon>Chordata</taxon>
        <taxon>Craniata</taxon>
        <taxon>Vertebrata</taxon>
        <taxon>Euteleostomi</taxon>
        <taxon>Amphibia</taxon>
        <taxon>Batrachia</taxon>
        <taxon>Anura</taxon>
        <taxon>Neobatrachia</taxon>
        <taxon>Hyloidea</taxon>
        <taxon>Leptodactylidae</taxon>
        <taxon>Leiuperinae</taxon>
        <taxon>Engystomops</taxon>
    </lineage>
</organism>
<feature type="signal peptide" evidence="1">
    <location>
        <begin position="1"/>
        <end position="21"/>
    </location>
</feature>
<evidence type="ECO:0000313" key="2">
    <source>
        <dbReference type="EMBL" id="KAG8536495.1"/>
    </source>
</evidence>
<comment type="caution">
    <text evidence="2">The sequence shown here is derived from an EMBL/GenBank/DDBJ whole genome shotgun (WGS) entry which is preliminary data.</text>
</comment>
<feature type="chain" id="PRO_5043451108" description="Secreted protein" evidence="1">
    <location>
        <begin position="22"/>
        <end position="87"/>
    </location>
</feature>
<keyword evidence="3" id="KW-1185">Reference proteome</keyword>
<accession>A0AAV6YNG7</accession>
<evidence type="ECO:0008006" key="4">
    <source>
        <dbReference type="Google" id="ProtNLM"/>
    </source>
</evidence>
<sequence length="87" mass="10093">MLPRCVFRMLLPSLALIFQQSFIPYRHDAEECVIPLPLLHSLSCVLSFQMLDVRSVCPGLCFPQLRTNLHSWVDISFTLYVLMLRIV</sequence>
<reference evidence="2" key="1">
    <citation type="thesis" date="2020" institute="ProQuest LLC" country="789 East Eisenhower Parkway, Ann Arbor, MI, USA">
        <title>Comparative Genomics and Chromosome Evolution.</title>
        <authorList>
            <person name="Mudd A.B."/>
        </authorList>
    </citation>
    <scope>NUCLEOTIDE SEQUENCE</scope>
    <source>
        <strain evidence="2">237g6f4</strain>
        <tissue evidence="2">Blood</tissue>
    </source>
</reference>
<name>A0AAV6YNG7_ENGPU</name>
<dbReference type="EMBL" id="WNYA01042461">
    <property type="protein sequence ID" value="KAG8536495.1"/>
    <property type="molecule type" value="Genomic_DNA"/>
</dbReference>
<evidence type="ECO:0000313" key="3">
    <source>
        <dbReference type="Proteomes" id="UP000824782"/>
    </source>
</evidence>